<protein>
    <recommendedName>
        <fullName evidence="4">B box-type domain-containing protein</fullName>
    </recommendedName>
</protein>
<dbReference type="InterPro" id="IPR047153">
    <property type="entry name" value="TRIM45/56/19-like"/>
</dbReference>
<dbReference type="EMBL" id="GIBP01002726">
    <property type="protein sequence ID" value="NDV31695.1"/>
    <property type="molecule type" value="Transcribed_RNA"/>
</dbReference>
<feature type="domain" description="B box-type" evidence="4">
    <location>
        <begin position="104"/>
        <end position="144"/>
    </location>
</feature>
<dbReference type="GO" id="GO:0008270">
    <property type="term" value="F:zinc ion binding"/>
    <property type="evidence" value="ECO:0007669"/>
    <property type="project" value="UniProtKB-KW"/>
</dbReference>
<keyword evidence="2" id="KW-0175">Coiled coil</keyword>
<dbReference type="Gene3D" id="4.10.640.40">
    <property type="entry name" value="Cytoplasmic polyadenylation element-binding protein, ZZ domain"/>
    <property type="match status" value="1"/>
</dbReference>
<dbReference type="SMART" id="SM00336">
    <property type="entry name" value="BBOX"/>
    <property type="match status" value="2"/>
</dbReference>
<feature type="compositionally biased region" description="Polar residues" evidence="3">
    <location>
        <begin position="304"/>
        <end position="327"/>
    </location>
</feature>
<feature type="coiled-coil region" evidence="2">
    <location>
        <begin position="174"/>
        <end position="206"/>
    </location>
</feature>
<dbReference type="PROSITE" id="PS50119">
    <property type="entry name" value="ZF_BBOX"/>
    <property type="match status" value="1"/>
</dbReference>
<accession>A0A6B2L430</accession>
<evidence type="ECO:0000259" key="4">
    <source>
        <dbReference type="PROSITE" id="PS50119"/>
    </source>
</evidence>
<evidence type="ECO:0000256" key="3">
    <source>
        <dbReference type="SAM" id="MobiDB-lite"/>
    </source>
</evidence>
<proteinExistence type="predicted"/>
<dbReference type="Gene3D" id="3.30.160.60">
    <property type="entry name" value="Classic Zinc Finger"/>
    <property type="match status" value="1"/>
</dbReference>
<reference evidence="5" key="1">
    <citation type="journal article" date="2020" name="J. Eukaryot. Microbiol.">
        <title>De novo Sequencing, Assembly and Annotation of the Transcriptome for the Free-Living Testate Amoeba Arcella intermedia.</title>
        <authorList>
            <person name="Ribeiro G.M."/>
            <person name="Porfirio-Sousa A.L."/>
            <person name="Maurer-Alcala X.X."/>
            <person name="Katz L.A."/>
            <person name="Lahr D.J.G."/>
        </authorList>
    </citation>
    <scope>NUCLEOTIDE SEQUENCE</scope>
</reference>
<dbReference type="SUPFAM" id="SSF57845">
    <property type="entry name" value="B-box zinc-binding domain"/>
    <property type="match status" value="1"/>
</dbReference>
<name>A0A6B2L430_9EUKA</name>
<keyword evidence="1" id="KW-0862">Zinc</keyword>
<dbReference type="InterPro" id="IPR000315">
    <property type="entry name" value="Znf_B-box"/>
</dbReference>
<organism evidence="5">
    <name type="scientific">Arcella intermedia</name>
    <dbReference type="NCBI Taxonomy" id="1963864"/>
    <lineage>
        <taxon>Eukaryota</taxon>
        <taxon>Amoebozoa</taxon>
        <taxon>Tubulinea</taxon>
        <taxon>Elardia</taxon>
        <taxon>Arcellinida</taxon>
        <taxon>Sphaerothecina</taxon>
        <taxon>Arcellidae</taxon>
        <taxon>Arcella</taxon>
    </lineage>
</organism>
<keyword evidence="1" id="KW-0479">Metal-binding</keyword>
<evidence type="ECO:0000313" key="5">
    <source>
        <dbReference type="EMBL" id="NDV31695.1"/>
    </source>
</evidence>
<dbReference type="CDD" id="cd19757">
    <property type="entry name" value="Bbox1"/>
    <property type="match status" value="1"/>
</dbReference>
<evidence type="ECO:0000256" key="1">
    <source>
        <dbReference type="PROSITE-ProRule" id="PRU00024"/>
    </source>
</evidence>
<feature type="region of interest" description="Disordered" evidence="3">
    <location>
        <begin position="302"/>
        <end position="330"/>
    </location>
</feature>
<sequence length="423" mass="47593">MGCLKKLKSPNLSCPLCRHSFPSVEALPANFVVLKWMEESLTGSRSAPKAPTCENCEEERPAELWCENCAPGTYYCKQCDAQVHSGRATRAHSRLTLKEKSKQGTSTKCTKHQRAHEVYCLDCSTVVCTLCLLDSHSQHKAQSVSKCAEERRGQLEGCIGTLGDLGTWRKLEEEVRLKKEKDQLELKVMEEKVEMLRGRIKEYDGEIHKIAKQEETAKTSEMVLRSAVKEMSDFELMEEKNVFEMKRKIQEVLKDIYPHKSAGTETGTPQHNTLQQQHLVTGQKILPEKTEKLVFGRNLGVASSKHQQPNSPASHVLQTKRTSSKHWNSGHDGDASITCKLVAPCIVTKVKISIRNAFQIRILGDEKDILVPLCDGFHLSSYGRPEKRVKEFPVSSQTEYGSIQIDCIGGSYVSLDWVEVYGK</sequence>
<dbReference type="GO" id="GO:0061630">
    <property type="term" value="F:ubiquitin protein ligase activity"/>
    <property type="evidence" value="ECO:0007669"/>
    <property type="project" value="TreeGrafter"/>
</dbReference>
<dbReference type="PANTHER" id="PTHR25462">
    <property type="entry name" value="BONUS, ISOFORM C-RELATED"/>
    <property type="match status" value="1"/>
</dbReference>
<dbReference type="CDD" id="cd19756">
    <property type="entry name" value="Bbox2"/>
    <property type="match status" value="1"/>
</dbReference>
<dbReference type="PANTHER" id="PTHR25462:SF296">
    <property type="entry name" value="MEIOTIC P26, ISOFORM F"/>
    <property type="match status" value="1"/>
</dbReference>
<dbReference type="InterPro" id="IPR038446">
    <property type="entry name" value="CEBP_ZZ_sf"/>
</dbReference>
<dbReference type="Pfam" id="PF00643">
    <property type="entry name" value="zf-B_box"/>
    <property type="match status" value="1"/>
</dbReference>
<keyword evidence="1" id="KW-0863">Zinc-finger</keyword>
<dbReference type="AlphaFoldDB" id="A0A6B2L430"/>
<evidence type="ECO:0000256" key="2">
    <source>
        <dbReference type="SAM" id="Coils"/>
    </source>
</evidence>